<sequence length="108" mass="12086">MKICHQELLTHSDCTVTFLVCNKIDLKDGYAEVNSEKAIAYAKEHKMKFFETSAKENTGVEEVFTELAEDIISYKKSNPNPIKKDGNPTTPITGAPLTSQNEKQDCQC</sequence>
<dbReference type="SUPFAM" id="SSF52540">
    <property type="entry name" value="P-loop containing nucleoside triphosphate hydrolases"/>
    <property type="match status" value="1"/>
</dbReference>
<dbReference type="Pfam" id="PF00071">
    <property type="entry name" value="Ras"/>
    <property type="match status" value="1"/>
</dbReference>
<dbReference type="InterPro" id="IPR001806">
    <property type="entry name" value="Small_GTPase"/>
</dbReference>
<proteinExistence type="predicted"/>
<evidence type="ECO:0000313" key="3">
    <source>
        <dbReference type="EMBL" id="NDV36891.1"/>
    </source>
</evidence>
<dbReference type="Gene3D" id="3.40.50.300">
    <property type="entry name" value="P-loop containing nucleotide triphosphate hydrolases"/>
    <property type="match status" value="1"/>
</dbReference>
<dbReference type="EMBL" id="GIBP01007922">
    <property type="protein sequence ID" value="NDV36891.1"/>
    <property type="molecule type" value="Transcribed_RNA"/>
</dbReference>
<reference evidence="3" key="1">
    <citation type="journal article" date="2020" name="J. Eukaryot. Microbiol.">
        <title>De novo Sequencing, Assembly and Annotation of the Transcriptome for the Free-Living Testate Amoeba Arcella intermedia.</title>
        <authorList>
            <person name="Ribeiro G.M."/>
            <person name="Porfirio-Sousa A.L."/>
            <person name="Maurer-Alcala X.X."/>
            <person name="Katz L.A."/>
            <person name="Lahr D.J.G."/>
        </authorList>
    </citation>
    <scope>NUCLEOTIDE SEQUENCE</scope>
</reference>
<evidence type="ECO:0000256" key="2">
    <source>
        <dbReference type="SAM" id="MobiDB-lite"/>
    </source>
</evidence>
<dbReference type="PROSITE" id="PS51419">
    <property type="entry name" value="RAB"/>
    <property type="match status" value="1"/>
</dbReference>
<feature type="region of interest" description="Disordered" evidence="2">
    <location>
        <begin position="76"/>
        <end position="108"/>
    </location>
</feature>
<protein>
    <submittedName>
        <fullName evidence="3">Uncharacterized protein</fullName>
    </submittedName>
</protein>
<name>A0A6B2LJA9_9EUKA</name>
<dbReference type="SMART" id="SM00175">
    <property type="entry name" value="RAB"/>
    <property type="match status" value="1"/>
</dbReference>
<dbReference type="PROSITE" id="PS51421">
    <property type="entry name" value="RAS"/>
    <property type="match status" value="1"/>
</dbReference>
<keyword evidence="1" id="KW-0547">Nucleotide-binding</keyword>
<dbReference type="PANTHER" id="PTHR47978">
    <property type="match status" value="1"/>
</dbReference>
<dbReference type="InterPro" id="IPR027417">
    <property type="entry name" value="P-loop_NTPase"/>
</dbReference>
<dbReference type="GO" id="GO:0003924">
    <property type="term" value="F:GTPase activity"/>
    <property type="evidence" value="ECO:0007669"/>
    <property type="project" value="InterPro"/>
</dbReference>
<dbReference type="PRINTS" id="PR00449">
    <property type="entry name" value="RASTRNSFRMNG"/>
</dbReference>
<evidence type="ECO:0000256" key="1">
    <source>
        <dbReference type="ARBA" id="ARBA00022741"/>
    </source>
</evidence>
<organism evidence="3">
    <name type="scientific">Arcella intermedia</name>
    <dbReference type="NCBI Taxonomy" id="1963864"/>
    <lineage>
        <taxon>Eukaryota</taxon>
        <taxon>Amoebozoa</taxon>
        <taxon>Tubulinea</taxon>
        <taxon>Elardia</taxon>
        <taxon>Arcellinida</taxon>
        <taxon>Sphaerothecina</taxon>
        <taxon>Arcellidae</taxon>
        <taxon>Arcella</taxon>
    </lineage>
</organism>
<dbReference type="AlphaFoldDB" id="A0A6B2LJA9"/>
<feature type="compositionally biased region" description="Polar residues" evidence="2">
    <location>
        <begin position="87"/>
        <end position="101"/>
    </location>
</feature>
<dbReference type="GO" id="GO:0005525">
    <property type="term" value="F:GTP binding"/>
    <property type="evidence" value="ECO:0007669"/>
    <property type="project" value="InterPro"/>
</dbReference>
<accession>A0A6B2LJA9</accession>